<name>A0A3B4F4K3_9CICH</name>
<accession>A0A3B4F4K3</accession>
<evidence type="ECO:0000313" key="1">
    <source>
        <dbReference type="Ensembl" id="ENSPNYP00000004554.1"/>
    </source>
</evidence>
<sequence>MRQMILGIFTIKMEAEPTDDLEGVGIITEGVEVLHDLGNIANVVAMLFGLLYSLTFEVLQTIVMELDGNCLSTKAQELKQKQEMMSGYVLADFQIFNMRFSFYVGEGRGTFWVLMELHC</sequence>
<proteinExistence type="predicted"/>
<dbReference type="GeneTree" id="ENSGT00980000199060"/>
<dbReference type="STRING" id="303518.ENSPNYP00000004554"/>
<protein>
    <submittedName>
        <fullName evidence="1">Uncharacterized protein</fullName>
    </submittedName>
</protein>
<dbReference type="Ensembl" id="ENSPNYT00000004666.1">
    <property type="protein sequence ID" value="ENSPNYP00000004554.1"/>
    <property type="gene ID" value="ENSPNYG00000003535.1"/>
</dbReference>
<reference evidence="1" key="1">
    <citation type="submission" date="2023-09" db="UniProtKB">
        <authorList>
            <consortium name="Ensembl"/>
        </authorList>
    </citation>
    <scope>IDENTIFICATION</scope>
</reference>
<organism evidence="1">
    <name type="scientific">Pundamilia nyererei</name>
    <dbReference type="NCBI Taxonomy" id="303518"/>
    <lineage>
        <taxon>Eukaryota</taxon>
        <taxon>Metazoa</taxon>
        <taxon>Chordata</taxon>
        <taxon>Craniata</taxon>
        <taxon>Vertebrata</taxon>
        <taxon>Euteleostomi</taxon>
        <taxon>Actinopterygii</taxon>
        <taxon>Neopterygii</taxon>
        <taxon>Teleostei</taxon>
        <taxon>Neoteleostei</taxon>
        <taxon>Acanthomorphata</taxon>
        <taxon>Ovalentaria</taxon>
        <taxon>Cichlomorphae</taxon>
        <taxon>Cichliformes</taxon>
        <taxon>Cichlidae</taxon>
        <taxon>African cichlids</taxon>
        <taxon>Pseudocrenilabrinae</taxon>
        <taxon>Haplochromini</taxon>
        <taxon>Pundamilia</taxon>
    </lineage>
</organism>
<dbReference type="AlphaFoldDB" id="A0A3B4F4K3"/>